<dbReference type="GO" id="GO:0035438">
    <property type="term" value="F:cyclic-di-GMP binding"/>
    <property type="evidence" value="ECO:0007669"/>
    <property type="project" value="InterPro"/>
</dbReference>
<evidence type="ECO:0000259" key="2">
    <source>
        <dbReference type="Pfam" id="PF07238"/>
    </source>
</evidence>
<dbReference type="InterPro" id="IPR027021">
    <property type="entry name" value="C-di-GMP_BP_PA4608"/>
</dbReference>
<gene>
    <name evidence="3" type="ORF">MARGE09_P1296</name>
</gene>
<dbReference type="EMBL" id="AP023086">
    <property type="protein sequence ID" value="BCD97096.1"/>
    <property type="molecule type" value="Genomic_DNA"/>
</dbReference>
<evidence type="ECO:0000313" key="3">
    <source>
        <dbReference type="EMBL" id="BCD97096.1"/>
    </source>
</evidence>
<dbReference type="RefSeq" id="WP_236986570.1">
    <property type="nucleotide sequence ID" value="NZ_AP023086.1"/>
</dbReference>
<organism evidence="3 4">
    <name type="scientific">Marinagarivorans cellulosilyticus</name>
    <dbReference type="NCBI Taxonomy" id="2721545"/>
    <lineage>
        <taxon>Bacteria</taxon>
        <taxon>Pseudomonadati</taxon>
        <taxon>Pseudomonadota</taxon>
        <taxon>Gammaproteobacteria</taxon>
        <taxon>Cellvibrionales</taxon>
        <taxon>Cellvibrionaceae</taxon>
        <taxon>Marinagarivorans</taxon>
    </lineage>
</organism>
<accession>A0AAN2BJM7</accession>
<sequence length="127" mass="14249">MPSNMEERRQYSRVVFEAKASISQGERSFITELVDVSLNGLLVKTPAHYHLRSDMPCTVKIVLSEEVHIAMQVALVHSSDQALGFHCTSIDMDSITHLRRLIETNLEDPNASERVLAELVIKAEMAT</sequence>
<proteinExistence type="predicted"/>
<name>A0AAN2BJM7_9GAMM</name>
<dbReference type="Proteomes" id="UP001320119">
    <property type="component" value="Chromosome"/>
</dbReference>
<dbReference type="SUPFAM" id="SSF141371">
    <property type="entry name" value="PilZ domain-like"/>
    <property type="match status" value="1"/>
</dbReference>
<reference evidence="3 4" key="1">
    <citation type="journal article" date="2022" name="IScience">
        <title>An ultrasensitive nanofiber-based assay for enzymatic hydrolysis and deep-sea microbial degradation of cellulose.</title>
        <authorList>
            <person name="Tsudome M."/>
            <person name="Tachioka M."/>
            <person name="Miyazaki M."/>
            <person name="Uchimura K."/>
            <person name="Tsuda M."/>
            <person name="Takaki Y."/>
            <person name="Deguchi S."/>
        </authorList>
    </citation>
    <scope>NUCLEOTIDE SEQUENCE [LARGE SCALE GENOMIC DNA]</scope>
    <source>
        <strain evidence="3 4">GE09</strain>
    </source>
</reference>
<dbReference type="AlphaFoldDB" id="A0AAN2BJM7"/>
<comment type="subunit">
    <text evidence="1">Monomer in both c-di-GMP-bound and free forms.</text>
</comment>
<dbReference type="Gene3D" id="2.40.10.220">
    <property type="entry name" value="predicted glycosyltransferase like domains"/>
    <property type="match status" value="1"/>
</dbReference>
<comment type="function">
    <text evidence="1">Binds the second messenger bis-(3'-5') cyclic dimeric guanosine monophosphate (c-di-GMP). Can bind two c-di-GMP molecules per monomer. May play a role in bacterial second-messenger regulated processes. Binding to c-di-GMP induces a conformational change of the C- and N-termini resulting in the exposure of a highly negative surface on one side of the protein to a possible effector protein.</text>
</comment>
<evidence type="ECO:0000313" key="4">
    <source>
        <dbReference type="Proteomes" id="UP001320119"/>
    </source>
</evidence>
<dbReference type="InterPro" id="IPR009875">
    <property type="entry name" value="PilZ_domain"/>
</dbReference>
<feature type="domain" description="PilZ" evidence="2">
    <location>
        <begin position="7"/>
        <end position="103"/>
    </location>
</feature>
<keyword evidence="4" id="KW-1185">Reference proteome</keyword>
<evidence type="ECO:0000256" key="1">
    <source>
        <dbReference type="PIRNR" id="PIRNR028141"/>
    </source>
</evidence>
<dbReference type="PIRSF" id="PIRSF028141">
    <property type="entry name" value="C-di-GMP_BP_PA4608"/>
    <property type="match status" value="1"/>
</dbReference>
<dbReference type="Pfam" id="PF07238">
    <property type="entry name" value="PilZ"/>
    <property type="match status" value="1"/>
</dbReference>
<keyword evidence="1" id="KW-0547">Nucleotide-binding</keyword>
<protein>
    <recommendedName>
        <fullName evidence="1">Cyclic diguanosine monophosphate-binding protein</fullName>
        <shortName evidence="1">c-di-GMP-binding protein</shortName>
    </recommendedName>
    <alternativeName>
        <fullName evidence="1">Pilz domain-containing protein</fullName>
    </alternativeName>
</protein>
<keyword evidence="1" id="KW-0973">c-di-GMP</keyword>
<dbReference type="KEGG" id="marq:MARGE09_P1296"/>